<dbReference type="RefSeq" id="XP_001483764.2">
    <property type="nucleotide sequence ID" value="XM_001483714.1"/>
</dbReference>
<dbReference type="KEGG" id="pgu:PGUG_04493"/>
<evidence type="ECO:0000313" key="8">
    <source>
        <dbReference type="EMBL" id="EDK40395.2"/>
    </source>
</evidence>
<feature type="transmembrane region" description="Helical" evidence="6">
    <location>
        <begin position="194"/>
        <end position="215"/>
    </location>
</feature>
<accession>A5DMJ2</accession>
<dbReference type="AlphaFoldDB" id="A5DMJ2"/>
<dbReference type="eggNOG" id="KOG2533">
    <property type="taxonomic scope" value="Eukaryota"/>
</dbReference>
<dbReference type="InterPro" id="IPR020846">
    <property type="entry name" value="MFS_dom"/>
</dbReference>
<dbReference type="GeneID" id="5125690"/>
<evidence type="ECO:0000256" key="4">
    <source>
        <dbReference type="ARBA" id="ARBA00022989"/>
    </source>
</evidence>
<feature type="transmembrane region" description="Helical" evidence="6">
    <location>
        <begin position="399"/>
        <end position="422"/>
    </location>
</feature>
<evidence type="ECO:0000256" key="6">
    <source>
        <dbReference type="SAM" id="Phobius"/>
    </source>
</evidence>
<dbReference type="FunCoup" id="A5DMJ2">
    <property type="interactions" value="71"/>
</dbReference>
<dbReference type="InParanoid" id="A5DMJ2"/>
<dbReference type="InterPro" id="IPR036259">
    <property type="entry name" value="MFS_trans_sf"/>
</dbReference>
<name>A5DMJ2_PICGU</name>
<dbReference type="EMBL" id="CH408159">
    <property type="protein sequence ID" value="EDK40395.2"/>
    <property type="molecule type" value="Genomic_DNA"/>
</dbReference>
<evidence type="ECO:0000259" key="7">
    <source>
        <dbReference type="PROSITE" id="PS50850"/>
    </source>
</evidence>
<dbReference type="Gene3D" id="1.20.1250.20">
    <property type="entry name" value="MFS general substrate transporter like domains"/>
    <property type="match status" value="2"/>
</dbReference>
<feature type="transmembrane region" description="Helical" evidence="6">
    <location>
        <begin position="308"/>
        <end position="333"/>
    </location>
</feature>
<feature type="transmembrane region" description="Helical" evidence="6">
    <location>
        <begin position="159"/>
        <end position="182"/>
    </location>
</feature>
<evidence type="ECO:0000256" key="5">
    <source>
        <dbReference type="ARBA" id="ARBA00023136"/>
    </source>
</evidence>
<dbReference type="HOGENOM" id="CLU_001265_2_2_1"/>
<dbReference type="OMA" id="RIMLWAW"/>
<keyword evidence="2" id="KW-0813">Transport</keyword>
<evidence type="ECO:0000313" key="9">
    <source>
        <dbReference type="Proteomes" id="UP000001997"/>
    </source>
</evidence>
<gene>
    <name evidence="8" type="ORF">PGUG_04493</name>
</gene>
<dbReference type="Proteomes" id="UP000001997">
    <property type="component" value="Unassembled WGS sequence"/>
</dbReference>
<dbReference type="SUPFAM" id="SSF103473">
    <property type="entry name" value="MFS general substrate transporter"/>
    <property type="match status" value="1"/>
</dbReference>
<dbReference type="FunFam" id="1.20.1250.20:FF:000106">
    <property type="entry name" value="MFS transporter, putative"/>
    <property type="match status" value="1"/>
</dbReference>
<evidence type="ECO:0000256" key="2">
    <source>
        <dbReference type="ARBA" id="ARBA00022448"/>
    </source>
</evidence>
<evidence type="ECO:0000256" key="3">
    <source>
        <dbReference type="ARBA" id="ARBA00022692"/>
    </source>
</evidence>
<comment type="subcellular location">
    <subcellularLocation>
        <location evidence="1">Membrane</location>
        <topology evidence="1">Multi-pass membrane protein</topology>
    </subcellularLocation>
</comment>
<dbReference type="Pfam" id="PF07690">
    <property type="entry name" value="MFS_1"/>
    <property type="match status" value="1"/>
</dbReference>
<feature type="transmembrane region" description="Helical" evidence="6">
    <location>
        <begin position="373"/>
        <end position="392"/>
    </location>
</feature>
<organism evidence="8 9">
    <name type="scientific">Meyerozyma guilliermondii (strain ATCC 6260 / CBS 566 / DSM 6381 / JCM 1539 / NBRC 10279 / NRRL Y-324)</name>
    <name type="common">Yeast</name>
    <name type="synonym">Candida guilliermondii</name>
    <dbReference type="NCBI Taxonomy" id="294746"/>
    <lineage>
        <taxon>Eukaryota</taxon>
        <taxon>Fungi</taxon>
        <taxon>Dikarya</taxon>
        <taxon>Ascomycota</taxon>
        <taxon>Saccharomycotina</taxon>
        <taxon>Pichiomycetes</taxon>
        <taxon>Debaryomycetaceae</taxon>
        <taxon>Meyerozyma</taxon>
    </lineage>
</organism>
<protein>
    <recommendedName>
        <fullName evidence="7">Major facilitator superfamily (MFS) profile domain-containing protein</fullName>
    </recommendedName>
</protein>
<feature type="transmembrane region" description="Helical" evidence="6">
    <location>
        <begin position="227"/>
        <end position="248"/>
    </location>
</feature>
<proteinExistence type="predicted"/>
<sequence>MSKLADIKVDSESVTEKENPFKDPFELEKWRHVYQLCDYEGLPFLDADLEWSAEEENKLVRVLDFRIFGWVFISFCSLDLIRRNINRVTADNFLQDLGLGTNDYNLGQTLYLVSFLCAELPGNLLSKRFGCEVVIPFQMVTWSVLCIFQACMVNKAGFLVLRVLIGLSQGGFIPDTILYLTYFYNSRELPLRLAIFWTAIPLFQILGSLLASGLLEMRGIHGLAGWRYLFIVEGALSLAIAFSSFYFMRQGPTETGNKLFKRKSWFNERQTKILVNRILRDDPSKGDMNNRQPVSLKEIWLTLSDYDIWPILIQGILAFIPFQPVTNYITLILREMGYSTFMSNILAIPGQAWFLVNLPLLVLLSRYTKEKSICVAISNIFILPFIIALVVLPNNTNNWVKYVLLTGILSQPYAHAILAAWVSQSANSVRARAVGTSLYNMSYQVGSIIATQIYRNDDKPYYDRGNKTILGICIFNIFFAFATKAYYILRNKQKEKKWEQMSVEEKTVYLSNPPDKGMKHLNFRFTH</sequence>
<evidence type="ECO:0000256" key="1">
    <source>
        <dbReference type="ARBA" id="ARBA00004141"/>
    </source>
</evidence>
<keyword evidence="9" id="KW-1185">Reference proteome</keyword>
<dbReference type="InterPro" id="IPR011701">
    <property type="entry name" value="MFS"/>
</dbReference>
<keyword evidence="3 6" id="KW-0812">Transmembrane</keyword>
<dbReference type="GO" id="GO:0016020">
    <property type="term" value="C:membrane"/>
    <property type="evidence" value="ECO:0007669"/>
    <property type="project" value="UniProtKB-SubCell"/>
</dbReference>
<feature type="transmembrane region" description="Helical" evidence="6">
    <location>
        <begin position="469"/>
        <end position="489"/>
    </location>
</feature>
<dbReference type="VEuPathDB" id="FungiDB:PGUG_04493"/>
<keyword evidence="5 6" id="KW-0472">Membrane</keyword>
<dbReference type="PANTHER" id="PTHR43791">
    <property type="entry name" value="PERMEASE-RELATED"/>
    <property type="match status" value="1"/>
</dbReference>
<dbReference type="GO" id="GO:0000316">
    <property type="term" value="P:sulfite transmembrane transport"/>
    <property type="evidence" value="ECO:0007669"/>
    <property type="project" value="EnsemblFungi"/>
</dbReference>
<reference evidence="8 9" key="1">
    <citation type="journal article" date="2009" name="Nature">
        <title>Evolution of pathogenicity and sexual reproduction in eight Candida genomes.</title>
        <authorList>
            <person name="Butler G."/>
            <person name="Rasmussen M.D."/>
            <person name="Lin M.F."/>
            <person name="Santos M.A."/>
            <person name="Sakthikumar S."/>
            <person name="Munro C.A."/>
            <person name="Rheinbay E."/>
            <person name="Grabherr M."/>
            <person name="Forche A."/>
            <person name="Reedy J.L."/>
            <person name="Agrafioti I."/>
            <person name="Arnaud M.B."/>
            <person name="Bates S."/>
            <person name="Brown A.J."/>
            <person name="Brunke S."/>
            <person name="Costanzo M.C."/>
            <person name="Fitzpatrick D.A."/>
            <person name="de Groot P.W."/>
            <person name="Harris D."/>
            <person name="Hoyer L.L."/>
            <person name="Hube B."/>
            <person name="Klis F.M."/>
            <person name="Kodira C."/>
            <person name="Lennard N."/>
            <person name="Logue M.E."/>
            <person name="Martin R."/>
            <person name="Neiman A.M."/>
            <person name="Nikolaou E."/>
            <person name="Quail M.A."/>
            <person name="Quinn J."/>
            <person name="Santos M.C."/>
            <person name="Schmitzberger F.F."/>
            <person name="Sherlock G."/>
            <person name="Shah P."/>
            <person name="Silverstein K.A."/>
            <person name="Skrzypek M.S."/>
            <person name="Soll D."/>
            <person name="Staggs R."/>
            <person name="Stansfield I."/>
            <person name="Stumpf M.P."/>
            <person name="Sudbery P.E."/>
            <person name="Srikantha T."/>
            <person name="Zeng Q."/>
            <person name="Berman J."/>
            <person name="Berriman M."/>
            <person name="Heitman J."/>
            <person name="Gow N.A."/>
            <person name="Lorenz M.C."/>
            <person name="Birren B.W."/>
            <person name="Kellis M."/>
            <person name="Cuomo C.A."/>
        </authorList>
    </citation>
    <scope>NUCLEOTIDE SEQUENCE [LARGE SCALE GENOMIC DNA]</scope>
    <source>
        <strain evidence="9">ATCC 6260 / CBS 566 / DSM 6381 / JCM 1539 / NBRC 10279 / NRRL Y-324</strain>
    </source>
</reference>
<feature type="domain" description="Major facilitator superfamily (MFS) profile" evidence="7">
    <location>
        <begin position="63"/>
        <end position="494"/>
    </location>
</feature>
<dbReference type="OrthoDB" id="1935484at2759"/>
<feature type="transmembrane region" description="Helical" evidence="6">
    <location>
        <begin position="345"/>
        <end position="367"/>
    </location>
</feature>
<dbReference type="PROSITE" id="PS50850">
    <property type="entry name" value="MFS"/>
    <property type="match status" value="1"/>
</dbReference>
<dbReference type="PANTHER" id="PTHR43791:SF65">
    <property type="entry name" value="MAJOR FACILITATOR SUPERFAMILY (MFS) PROFILE DOMAIN-CONTAINING PROTEIN-RELATED"/>
    <property type="match status" value="1"/>
</dbReference>
<keyword evidence="4 6" id="KW-1133">Transmembrane helix</keyword>
<dbReference type="GO" id="GO:0015116">
    <property type="term" value="F:sulfate transmembrane transporter activity"/>
    <property type="evidence" value="ECO:0007669"/>
    <property type="project" value="EnsemblFungi"/>
</dbReference>